<name>A0AA36CWR7_9BILA</name>
<comment type="caution">
    <text evidence="4">The sequence shown here is derived from an EMBL/GenBank/DDBJ whole genome shotgun (WGS) entry which is preliminary data.</text>
</comment>
<feature type="coiled-coil region" evidence="1">
    <location>
        <begin position="84"/>
        <end position="111"/>
    </location>
</feature>
<feature type="compositionally biased region" description="Basic residues" evidence="2">
    <location>
        <begin position="137"/>
        <end position="150"/>
    </location>
</feature>
<feature type="signal peptide" evidence="3">
    <location>
        <begin position="1"/>
        <end position="16"/>
    </location>
</feature>
<feature type="chain" id="PRO_5041272338" evidence="3">
    <location>
        <begin position="17"/>
        <end position="209"/>
    </location>
</feature>
<evidence type="ECO:0000256" key="2">
    <source>
        <dbReference type="SAM" id="MobiDB-lite"/>
    </source>
</evidence>
<feature type="non-terminal residue" evidence="4">
    <location>
        <position position="1"/>
    </location>
</feature>
<evidence type="ECO:0000313" key="5">
    <source>
        <dbReference type="Proteomes" id="UP001177023"/>
    </source>
</evidence>
<proteinExistence type="predicted"/>
<dbReference type="EMBL" id="CATQJA010002643">
    <property type="protein sequence ID" value="CAJ0576339.1"/>
    <property type="molecule type" value="Genomic_DNA"/>
</dbReference>
<keyword evidence="5" id="KW-1185">Reference proteome</keyword>
<sequence length="209" mass="23632">MRTILVVAVLVALVAAGAKKQKAPKEKKVAQEEAIPPQPSIDQVSCPYMREQMLSQMDPIQRADAEYKLCKQNCLVQHHQQQMQQTTEQKVERLRQELAQAEEFLGQMNQAKVFQESEGAQKAHGGFAHADSTHQKPLLRRPSRGQLRPLRRADRRVPAPPTDVLKNVEKGPVAATMDQFPREEHIHDIHPVPKIRGLPVEPIDIVPHQ</sequence>
<dbReference type="AlphaFoldDB" id="A0AA36CWR7"/>
<protein>
    <submittedName>
        <fullName evidence="4">Uncharacterized protein</fullName>
    </submittedName>
</protein>
<reference evidence="4" key="1">
    <citation type="submission" date="2023-06" db="EMBL/GenBank/DDBJ databases">
        <authorList>
            <person name="Delattre M."/>
        </authorList>
    </citation>
    <scope>NUCLEOTIDE SEQUENCE</scope>
    <source>
        <strain evidence="4">AF72</strain>
    </source>
</reference>
<evidence type="ECO:0000256" key="1">
    <source>
        <dbReference type="SAM" id="Coils"/>
    </source>
</evidence>
<feature type="region of interest" description="Disordered" evidence="2">
    <location>
        <begin position="119"/>
        <end position="166"/>
    </location>
</feature>
<evidence type="ECO:0000256" key="3">
    <source>
        <dbReference type="SAM" id="SignalP"/>
    </source>
</evidence>
<organism evidence="4 5">
    <name type="scientific">Mesorhabditis spiculigera</name>
    <dbReference type="NCBI Taxonomy" id="96644"/>
    <lineage>
        <taxon>Eukaryota</taxon>
        <taxon>Metazoa</taxon>
        <taxon>Ecdysozoa</taxon>
        <taxon>Nematoda</taxon>
        <taxon>Chromadorea</taxon>
        <taxon>Rhabditida</taxon>
        <taxon>Rhabditina</taxon>
        <taxon>Rhabditomorpha</taxon>
        <taxon>Rhabditoidea</taxon>
        <taxon>Rhabditidae</taxon>
        <taxon>Mesorhabditinae</taxon>
        <taxon>Mesorhabditis</taxon>
    </lineage>
</organism>
<gene>
    <name evidence="4" type="ORF">MSPICULIGERA_LOCUS14633</name>
</gene>
<evidence type="ECO:0000313" key="4">
    <source>
        <dbReference type="EMBL" id="CAJ0576339.1"/>
    </source>
</evidence>
<keyword evidence="3" id="KW-0732">Signal</keyword>
<dbReference type="Proteomes" id="UP001177023">
    <property type="component" value="Unassembled WGS sequence"/>
</dbReference>
<keyword evidence="1" id="KW-0175">Coiled coil</keyword>
<accession>A0AA36CWR7</accession>